<dbReference type="Proteomes" id="UP000013909">
    <property type="component" value="Unassembled WGS sequence"/>
</dbReference>
<dbReference type="AlphaFoldDB" id="R7ZTL8"/>
<accession>R7ZTL8</accession>
<reference evidence="1 2" key="1">
    <citation type="submission" date="2013-02" db="EMBL/GenBank/DDBJ databases">
        <title>A novel strain isolated from Lonar lake, Maharashtra, India.</title>
        <authorList>
            <person name="Singh A."/>
        </authorList>
    </citation>
    <scope>NUCLEOTIDE SEQUENCE [LARGE SCALE GENOMIC DNA]</scope>
    <source>
        <strain evidence="1 2">AK24</strain>
    </source>
</reference>
<sequence length="40" mass="4423">MDLRFQKAHKFPAFLPSPGNMGQVIGQIGLFGGMLMNPFE</sequence>
<gene>
    <name evidence="1" type="ORF">ADIS_2000</name>
</gene>
<keyword evidence="2" id="KW-1185">Reference proteome</keyword>
<proteinExistence type="predicted"/>
<comment type="caution">
    <text evidence="1">The sequence shown here is derived from an EMBL/GenBank/DDBJ whole genome shotgun (WGS) entry which is preliminary data.</text>
</comment>
<evidence type="ECO:0000313" key="1">
    <source>
        <dbReference type="EMBL" id="EON77470.1"/>
    </source>
</evidence>
<protein>
    <submittedName>
        <fullName evidence="1">Uncharacterized protein</fullName>
    </submittedName>
</protein>
<evidence type="ECO:0000313" key="2">
    <source>
        <dbReference type="Proteomes" id="UP000013909"/>
    </source>
</evidence>
<organism evidence="1 2">
    <name type="scientific">Lunatimonas lonarensis</name>
    <dbReference type="NCBI Taxonomy" id="1232681"/>
    <lineage>
        <taxon>Bacteria</taxon>
        <taxon>Pseudomonadati</taxon>
        <taxon>Bacteroidota</taxon>
        <taxon>Cytophagia</taxon>
        <taxon>Cytophagales</taxon>
        <taxon>Cyclobacteriaceae</taxon>
    </lineage>
</organism>
<name>R7ZTL8_9BACT</name>
<dbReference type="EMBL" id="AQHR01000054">
    <property type="protein sequence ID" value="EON77470.1"/>
    <property type="molecule type" value="Genomic_DNA"/>
</dbReference>